<keyword evidence="2" id="KW-0862">Zinc</keyword>
<dbReference type="EC" id="3.4.17.19" evidence="1"/>
<dbReference type="SUPFAM" id="SSF55486">
    <property type="entry name" value="Metalloproteases ('zincins'), catalytic domain"/>
    <property type="match status" value="1"/>
</dbReference>
<dbReference type="RefSeq" id="WP_173571910.1">
    <property type="nucleotide sequence ID" value="NZ_BJYG01000005.1"/>
</dbReference>
<reference evidence="4 5" key="1">
    <citation type="submission" date="2019-07" db="EMBL/GenBank/DDBJ databases">
        <title>Whole genome shotgun sequence of Acetobacter oeni NBRC 105207.</title>
        <authorList>
            <person name="Hosoyama A."/>
            <person name="Uohara A."/>
            <person name="Ohji S."/>
            <person name="Ichikawa N."/>
        </authorList>
    </citation>
    <scope>NUCLEOTIDE SEQUENCE [LARGE SCALE GENOMIC DNA]</scope>
    <source>
        <strain evidence="4 5">NBRC 105207</strain>
    </source>
</reference>
<dbReference type="Gene3D" id="1.10.1370.30">
    <property type="match status" value="1"/>
</dbReference>
<feature type="binding site" evidence="2">
    <location>
        <position position="269"/>
    </location>
    <ligand>
        <name>Zn(2+)</name>
        <dbReference type="ChEBI" id="CHEBI:29105"/>
        <note>catalytic</note>
    </ligand>
</feature>
<evidence type="ECO:0000256" key="1">
    <source>
        <dbReference type="PIRNR" id="PIRNR006615"/>
    </source>
</evidence>
<dbReference type="CDD" id="cd06460">
    <property type="entry name" value="M32_Taq"/>
    <property type="match status" value="1"/>
</dbReference>
<evidence type="ECO:0000256" key="3">
    <source>
        <dbReference type="PIRSR" id="PIRSR006615-2"/>
    </source>
</evidence>
<evidence type="ECO:0000313" key="4">
    <source>
        <dbReference type="EMBL" id="GEN62416.1"/>
    </source>
</evidence>
<comment type="cofactor">
    <cofactor evidence="2">
        <name>Zn(2+)</name>
        <dbReference type="ChEBI" id="CHEBI:29105"/>
    </cofactor>
    <text evidence="2">Binds 1 zinc ion per subunit.</text>
</comment>
<keyword evidence="1" id="KW-0378">Hydrolase</keyword>
<dbReference type="InterPro" id="IPR001333">
    <property type="entry name" value="Peptidase_M32_Taq"/>
</dbReference>
<dbReference type="PRINTS" id="PR00998">
    <property type="entry name" value="CRBOXYPTASET"/>
</dbReference>
<dbReference type="EMBL" id="BJYG01000005">
    <property type="protein sequence ID" value="GEN62416.1"/>
    <property type="molecule type" value="Genomic_DNA"/>
</dbReference>
<keyword evidence="1" id="KW-0645">Protease</keyword>
<dbReference type="Proteomes" id="UP000321746">
    <property type="component" value="Unassembled WGS sequence"/>
</dbReference>
<feature type="binding site" evidence="2">
    <location>
        <position position="295"/>
    </location>
    <ligand>
        <name>Zn(2+)</name>
        <dbReference type="ChEBI" id="CHEBI:29105"/>
        <note>catalytic</note>
    </ligand>
</feature>
<evidence type="ECO:0000313" key="5">
    <source>
        <dbReference type="Proteomes" id="UP000321746"/>
    </source>
</evidence>
<feature type="active site" description="Proton donor/acceptor" evidence="3">
    <location>
        <position position="266"/>
    </location>
</feature>
<dbReference type="GO" id="GO:0004181">
    <property type="term" value="F:metallocarboxypeptidase activity"/>
    <property type="evidence" value="ECO:0007669"/>
    <property type="project" value="UniProtKB-UniRule"/>
</dbReference>
<accession>A0A511XHI9</accession>
<dbReference type="PROSITE" id="PS52034">
    <property type="entry name" value="PEPTIDASE_M32"/>
    <property type="match status" value="1"/>
</dbReference>
<name>A0A511XHI9_9PROT</name>
<comment type="caution">
    <text evidence="4">The sequence shown here is derived from an EMBL/GenBank/DDBJ whole genome shotgun (WGS) entry which is preliminary data.</text>
</comment>
<dbReference type="GO" id="GO:0006508">
    <property type="term" value="P:proteolysis"/>
    <property type="evidence" value="ECO:0007669"/>
    <property type="project" value="UniProtKB-UniRule"/>
</dbReference>
<comment type="similarity">
    <text evidence="1">Belongs to the peptidase M32 family.</text>
</comment>
<dbReference type="GO" id="GO:0046872">
    <property type="term" value="F:metal ion binding"/>
    <property type="evidence" value="ECO:0007669"/>
    <property type="project" value="UniProtKB-KW"/>
</dbReference>
<keyword evidence="1 4" id="KW-0121">Carboxypeptidase</keyword>
<dbReference type="PANTHER" id="PTHR34217:SF1">
    <property type="entry name" value="CARBOXYPEPTIDASE 1"/>
    <property type="match status" value="1"/>
</dbReference>
<keyword evidence="5" id="KW-1185">Reference proteome</keyword>
<comment type="catalytic activity">
    <reaction evidence="1">
        <text>Release of a C-terminal amino acid with broad specificity, except for -Pro.</text>
        <dbReference type="EC" id="3.4.17.19"/>
    </reaction>
</comment>
<comment type="function">
    <text evidence="1">Broad specificity carboxypetidase that releases amino acids sequentially from the C-terminus, including neutral, aromatic, polar and basic residues.</text>
</comment>
<dbReference type="Pfam" id="PF02074">
    <property type="entry name" value="Peptidase_M32"/>
    <property type="match status" value="1"/>
</dbReference>
<gene>
    <name evidence="4" type="ORF">AOE01nite_06400</name>
</gene>
<keyword evidence="1" id="KW-0482">Metalloprotease</keyword>
<dbReference type="PIRSF" id="PIRSF006615">
    <property type="entry name" value="Zn_crbxpep_Taq"/>
    <property type="match status" value="1"/>
</dbReference>
<protein>
    <recommendedName>
        <fullName evidence="1">Metal-dependent carboxypeptidase</fullName>
        <ecNumber evidence="1">3.4.17.19</ecNumber>
    </recommendedName>
</protein>
<dbReference type="AlphaFoldDB" id="A0A511XHI9"/>
<sequence>MTALTAYDTAERLFSRLSALDDALGILSWDRDVMMPSGAVDRRGSGVATLEGLRHELLTAPAVADLLAEADAGGDLWREANLAEMRRLHMRAVAVPGALVEALSKACSRSEMAWRAAREESDFAALRPDLQVVLDLTRESAQAVGGVLGLSPYDALLDGFDPGMRQATIAPVFATLARDLPPLLTQVLERQASGAVPASVGRGPFPVARQEGLGRMMMGRAGFDMMRGRLDVSAHPFCGGATNDVRITTRYDESDFLPAFLGVMHETGHALYEQGLPAAWLNQPVGRARGMTLHESQSLLIEMQVVRSRAFAEYAAPVMAGAFDDGGDWSSGALYRHMTRVEPGFIRVDADEVTYPAHIITRYELETAMIEGRLSLRDLPEAFNARVKDLLGLDVPDDRRGCLQDIHWPLGLWGYFPCYALGALAAAQFFEAAGAAVPGLAGTIRQGDFGPLVTWLRQAVHQRASSASTVRIVEDATGRPLGAESYLAHVRRRYLEDAG</sequence>
<feature type="binding site" evidence="2">
    <location>
        <position position="265"/>
    </location>
    <ligand>
        <name>Zn(2+)</name>
        <dbReference type="ChEBI" id="CHEBI:29105"/>
        <note>catalytic</note>
    </ligand>
</feature>
<proteinExistence type="inferred from homology"/>
<organism evidence="4 5">
    <name type="scientific">Acetobacter oeni</name>
    <dbReference type="NCBI Taxonomy" id="304077"/>
    <lineage>
        <taxon>Bacteria</taxon>
        <taxon>Pseudomonadati</taxon>
        <taxon>Pseudomonadota</taxon>
        <taxon>Alphaproteobacteria</taxon>
        <taxon>Acetobacterales</taxon>
        <taxon>Acetobacteraceae</taxon>
        <taxon>Acetobacter</taxon>
    </lineage>
</organism>
<keyword evidence="1 2" id="KW-0479">Metal-binding</keyword>
<dbReference type="PANTHER" id="PTHR34217">
    <property type="entry name" value="METAL-DEPENDENT CARBOXYPEPTIDASE"/>
    <property type="match status" value="1"/>
</dbReference>
<evidence type="ECO:0000256" key="2">
    <source>
        <dbReference type="PIRSR" id="PIRSR006615-1"/>
    </source>
</evidence>